<proteinExistence type="predicted"/>
<accession>A0A8H3G7K2</accession>
<organism evidence="2 3">
    <name type="scientific">Alectoria fallacina</name>
    <dbReference type="NCBI Taxonomy" id="1903189"/>
    <lineage>
        <taxon>Eukaryota</taxon>
        <taxon>Fungi</taxon>
        <taxon>Dikarya</taxon>
        <taxon>Ascomycota</taxon>
        <taxon>Pezizomycotina</taxon>
        <taxon>Lecanoromycetes</taxon>
        <taxon>OSLEUM clade</taxon>
        <taxon>Lecanoromycetidae</taxon>
        <taxon>Lecanorales</taxon>
        <taxon>Lecanorineae</taxon>
        <taxon>Parmeliaceae</taxon>
        <taxon>Alectoria</taxon>
    </lineage>
</organism>
<dbReference type="InterPro" id="IPR014839">
    <property type="entry name" value="Crt10"/>
</dbReference>
<evidence type="ECO:0000313" key="3">
    <source>
        <dbReference type="Proteomes" id="UP000664203"/>
    </source>
</evidence>
<dbReference type="SUPFAM" id="SSF50978">
    <property type="entry name" value="WD40 repeat-like"/>
    <property type="match status" value="1"/>
</dbReference>
<dbReference type="Pfam" id="PF08728">
    <property type="entry name" value="CRT10"/>
    <property type="match status" value="1"/>
</dbReference>
<dbReference type="Proteomes" id="UP000664203">
    <property type="component" value="Unassembled WGS sequence"/>
</dbReference>
<evidence type="ECO:0000313" key="2">
    <source>
        <dbReference type="EMBL" id="CAF9937606.1"/>
    </source>
</evidence>
<dbReference type="InterPro" id="IPR036322">
    <property type="entry name" value="WD40_repeat_dom_sf"/>
</dbReference>
<dbReference type="PROSITE" id="PS00678">
    <property type="entry name" value="WD_REPEATS_1"/>
    <property type="match status" value="1"/>
</dbReference>
<evidence type="ECO:0000256" key="1">
    <source>
        <dbReference type="SAM" id="MobiDB-lite"/>
    </source>
</evidence>
<keyword evidence="3" id="KW-1185">Reference proteome</keyword>
<comment type="caution">
    <text evidence="2">The sequence shown here is derived from an EMBL/GenBank/DDBJ whole genome shotgun (WGS) entry which is preliminary data.</text>
</comment>
<protein>
    <submittedName>
        <fullName evidence="2">Uncharacterized protein</fullName>
    </submittedName>
</protein>
<dbReference type="AlphaFoldDB" id="A0A8H3G7K2"/>
<gene>
    <name evidence="2" type="ORF">ALECFALPRED_007308</name>
</gene>
<reference evidence="2" key="1">
    <citation type="submission" date="2021-03" db="EMBL/GenBank/DDBJ databases">
        <authorList>
            <person name="Tagirdzhanova G."/>
        </authorList>
    </citation>
    <scope>NUCLEOTIDE SEQUENCE</scope>
</reference>
<dbReference type="OrthoDB" id="5591786at2759"/>
<dbReference type="InterPro" id="IPR015943">
    <property type="entry name" value="WD40/YVTN_repeat-like_dom_sf"/>
</dbReference>
<dbReference type="EMBL" id="CAJPDR010000479">
    <property type="protein sequence ID" value="CAF9937606.1"/>
    <property type="molecule type" value="Genomic_DNA"/>
</dbReference>
<name>A0A8H3G7K2_9LECA</name>
<dbReference type="Gene3D" id="2.130.10.10">
    <property type="entry name" value="YVTN repeat-like/Quinoprotein amine dehydrogenase"/>
    <property type="match status" value="1"/>
</dbReference>
<sequence length="720" mass="79657">MQSSSHQSKRLTGSSKEDVKAPSIALYRNNLSALSQYRNLLFVAYVDEVYVYTPGFPEQTITTKPKLVIDLPRSRPGLRGYLDPSRPHAVNHLIVGDIGNEEILVVACDDGDVISYTVRSICLAIDEGAKTVFAPDPYEDHKLKRYRQSGWINLILPVVDPHRTPGFRVLAAWFHENVGASAWGLATHKRAKLLAVSSNTKEINIFAPSLWQDSLPERQGNGNMDWNRAFRSTSSPSETMERYTIWGTRNLIAQRDRSLGRKVTLLGHTAHIPNIAFFDNDLDPDGSYLASTDIDGCTIVWDIWGRAPILESSPNACPHVRGWGVACLDPQTSRLSEGPINKFGCICRSDGSSAVIDNSQAGELVHNNSQWHPGDSALGSMPGSLPTGTITPALQTPMQTAAATPADQNLETENEAEVDEEMDEIDNLDAAFDEDALDEGEGTDAPASEEALLVDIFGVNLPNQLSQTLGAAEVEQLLSDENNVWEDEDSDLPELEEISVAEQTDQQTSEAAEEELKTLSPGFKKHIDRPSDTTNAKVLRGLINLPFNLLQTDERDIHLFGDIRFDADPKYPPFPSHSHVLCQQALNQRMPPGFEYLSQMERLNMIAQIPELGVVVIGNQVGRVGILTMTRWEAQKHSGYKIECILPFKFEESKGLRPRKPLMGMAVGPVQGQETALPQDSPRMGAGPPRRFRLLMTYCDHTILSYEISRPNGEESLFVV</sequence>
<feature type="region of interest" description="Disordered" evidence="1">
    <location>
        <begin position="502"/>
        <end position="529"/>
    </location>
</feature>
<dbReference type="InterPro" id="IPR019775">
    <property type="entry name" value="WD40_repeat_CS"/>
</dbReference>